<proteinExistence type="predicted"/>
<evidence type="ECO:0000256" key="1">
    <source>
        <dbReference type="SAM" id="MobiDB-lite"/>
    </source>
</evidence>
<evidence type="ECO:0000313" key="2">
    <source>
        <dbReference type="EMBL" id="MPN33741.1"/>
    </source>
</evidence>
<comment type="caution">
    <text evidence="2">The sequence shown here is derived from an EMBL/GenBank/DDBJ whole genome shotgun (WGS) entry which is preliminary data.</text>
</comment>
<sequence length="67" mass="7544">MQADTAPHMCIMQQGADAFRRVARHDARRRIHQFHAQAQVDQARRQLQPDHASADQNGLATADELLA</sequence>
<gene>
    <name evidence="2" type="ORF">SDC9_181232</name>
</gene>
<dbReference type="AlphaFoldDB" id="A0A645H407"/>
<dbReference type="EMBL" id="VSSQ01086395">
    <property type="protein sequence ID" value="MPN33741.1"/>
    <property type="molecule type" value="Genomic_DNA"/>
</dbReference>
<organism evidence="2">
    <name type="scientific">bioreactor metagenome</name>
    <dbReference type="NCBI Taxonomy" id="1076179"/>
    <lineage>
        <taxon>unclassified sequences</taxon>
        <taxon>metagenomes</taxon>
        <taxon>ecological metagenomes</taxon>
    </lineage>
</organism>
<protein>
    <submittedName>
        <fullName evidence="2">Uncharacterized protein</fullName>
    </submittedName>
</protein>
<name>A0A645H407_9ZZZZ</name>
<feature type="region of interest" description="Disordered" evidence="1">
    <location>
        <begin position="37"/>
        <end position="67"/>
    </location>
</feature>
<reference evidence="2" key="1">
    <citation type="submission" date="2019-08" db="EMBL/GenBank/DDBJ databases">
        <authorList>
            <person name="Kucharzyk K."/>
            <person name="Murdoch R.W."/>
            <person name="Higgins S."/>
            <person name="Loffler F."/>
        </authorList>
    </citation>
    <scope>NUCLEOTIDE SEQUENCE</scope>
</reference>
<accession>A0A645H407</accession>